<dbReference type="RefSeq" id="WP_345579662.1">
    <property type="nucleotide sequence ID" value="NZ_BAABLV010000016.1"/>
</dbReference>
<reference evidence="3" key="1">
    <citation type="journal article" date="2019" name="Int. J. Syst. Evol. Microbiol.">
        <title>The Global Catalogue of Microorganisms (GCM) 10K type strain sequencing project: providing services to taxonomists for standard genome sequencing and annotation.</title>
        <authorList>
            <consortium name="The Broad Institute Genomics Platform"/>
            <consortium name="The Broad Institute Genome Sequencing Center for Infectious Disease"/>
            <person name="Wu L."/>
            <person name="Ma J."/>
        </authorList>
    </citation>
    <scope>NUCLEOTIDE SEQUENCE [LARGE SCALE GENOMIC DNA]</scope>
    <source>
        <strain evidence="3">JCM 19125</strain>
    </source>
</reference>
<evidence type="ECO:0000313" key="3">
    <source>
        <dbReference type="Proteomes" id="UP001501521"/>
    </source>
</evidence>
<dbReference type="Gene3D" id="3.40.960.10">
    <property type="entry name" value="VSR Endonuclease"/>
    <property type="match status" value="1"/>
</dbReference>
<proteinExistence type="predicted"/>
<organism evidence="2 3">
    <name type="scientific">Tessaracoccus lubricantis</name>
    <dbReference type="NCBI Taxonomy" id="545543"/>
    <lineage>
        <taxon>Bacteria</taxon>
        <taxon>Bacillati</taxon>
        <taxon>Actinomycetota</taxon>
        <taxon>Actinomycetes</taxon>
        <taxon>Propionibacteriales</taxon>
        <taxon>Propionibacteriaceae</taxon>
        <taxon>Tessaracoccus</taxon>
    </lineage>
</organism>
<evidence type="ECO:0000259" key="1">
    <source>
        <dbReference type="Pfam" id="PF04480"/>
    </source>
</evidence>
<comment type="caution">
    <text evidence="2">The sequence shown here is derived from an EMBL/GenBank/DDBJ whole genome shotgun (WGS) entry which is preliminary data.</text>
</comment>
<gene>
    <name evidence="2" type="ORF">GCM10025789_09180</name>
</gene>
<dbReference type="InterPro" id="IPR007569">
    <property type="entry name" value="DUF559"/>
</dbReference>
<dbReference type="Proteomes" id="UP001501521">
    <property type="component" value="Unassembled WGS sequence"/>
</dbReference>
<feature type="domain" description="DUF559" evidence="1">
    <location>
        <begin position="182"/>
        <end position="267"/>
    </location>
</feature>
<dbReference type="SUPFAM" id="SSF52980">
    <property type="entry name" value="Restriction endonuclease-like"/>
    <property type="match status" value="1"/>
</dbReference>
<evidence type="ECO:0000313" key="2">
    <source>
        <dbReference type="EMBL" id="GAA4894148.1"/>
    </source>
</evidence>
<protein>
    <recommendedName>
        <fullName evidence="1">DUF559 domain-containing protein</fullName>
    </recommendedName>
</protein>
<keyword evidence="3" id="KW-1185">Reference proteome</keyword>
<accession>A0ABP9F4I2</accession>
<dbReference type="EMBL" id="BAABLV010000016">
    <property type="protein sequence ID" value="GAA4894148.1"/>
    <property type="molecule type" value="Genomic_DNA"/>
</dbReference>
<dbReference type="InterPro" id="IPR011335">
    <property type="entry name" value="Restrct_endonuc-II-like"/>
</dbReference>
<dbReference type="Pfam" id="PF04480">
    <property type="entry name" value="DUF559"/>
    <property type="match status" value="1"/>
</dbReference>
<sequence length="283" mass="31915">MHPDIEAILSEQLIISVRQHPKLTTSIRYHARRGQLRHVLGGFYSTPEAADSFEVRVAAARAVDPNGVFVRETAARLTHWPELDVGQIHVAGARRHQVKGYRFERRTIAPELVTWNGHHYLSAPALTVLDLAAASGAAIISDALRRGVVTIEDLEEALRLNSWRPGVQQLAQLVRESRDQPWSELEREAHVLLRAAHFQDWVANHPVLIKGCLYFIDLAVPDLKLAVEVDGWQVHRTFDAFVNDRIKWNNLTLEGWTVLHFTAGTVADLVPQLQEAVAMLKNR</sequence>
<name>A0ABP9F4I2_9ACTN</name>